<dbReference type="Proteomes" id="UP001521150">
    <property type="component" value="Unassembled WGS sequence"/>
</dbReference>
<keyword evidence="7" id="KW-0067">ATP-binding</keyword>
<dbReference type="PANTHER" id="PTHR24421">
    <property type="entry name" value="NITRATE/NITRITE SENSOR PROTEIN NARX-RELATED"/>
    <property type="match status" value="1"/>
</dbReference>
<reference evidence="11 12" key="1">
    <citation type="submission" date="2021-12" db="EMBL/GenBank/DDBJ databases">
        <title>Genome sequence of Kibdelosporangium philippinense ATCC 49844.</title>
        <authorList>
            <person name="Fedorov E.A."/>
            <person name="Omeragic M."/>
            <person name="Shalygina K.F."/>
            <person name="Maclea K.S."/>
        </authorList>
    </citation>
    <scope>NUCLEOTIDE SEQUENCE [LARGE SCALE GENOMIC DNA]</scope>
    <source>
        <strain evidence="11 12">ATCC 49844</strain>
    </source>
</reference>
<dbReference type="PANTHER" id="PTHR24421:SF10">
    <property type="entry name" value="NITRATE_NITRITE SENSOR PROTEIN NARQ"/>
    <property type="match status" value="1"/>
</dbReference>
<dbReference type="InterPro" id="IPR011712">
    <property type="entry name" value="Sig_transdc_His_kin_sub3_dim/P"/>
</dbReference>
<keyword evidence="3" id="KW-0597">Phosphoprotein</keyword>
<dbReference type="SUPFAM" id="SSF55874">
    <property type="entry name" value="ATPase domain of HSP90 chaperone/DNA topoisomerase II/histidine kinase"/>
    <property type="match status" value="1"/>
</dbReference>
<proteinExistence type="predicted"/>
<accession>A0ABS8Z2Y9</accession>
<keyword evidence="9" id="KW-1133">Transmembrane helix</keyword>
<keyword evidence="12" id="KW-1185">Reference proteome</keyword>
<feature type="domain" description="Signal transduction histidine kinase subgroup 3 dimerisation and phosphoacceptor" evidence="10">
    <location>
        <begin position="107"/>
        <end position="172"/>
    </location>
</feature>
<evidence type="ECO:0000256" key="7">
    <source>
        <dbReference type="ARBA" id="ARBA00022840"/>
    </source>
</evidence>
<evidence type="ECO:0000256" key="6">
    <source>
        <dbReference type="ARBA" id="ARBA00022777"/>
    </source>
</evidence>
<dbReference type="RefSeq" id="WP_233722760.1">
    <property type="nucleotide sequence ID" value="NZ_JAJVCN010000001.1"/>
</dbReference>
<sequence length="285" mass="30227">MRAGVVVEVAVWACVTALLVFESSRSRTPWELIGGLVAIALVVTATRRFPLVAVSVAVASGVAMLFDYGGRVPIWPLAVMAGTVYLTRRQYVLRRAQENAVQARLKERARIAADMHDSLGHELALIAVRAGVLQVSGGLDELQRQAVAELRESAAAETDRLREIIEVLREPESITDLVARSAASGLAIKSTVDSVPVEVEPIAYRVVQEALTNAAKHAPGAAIVVAVTPNHVSVFNEQPTEPAGLASGGSGLASLRKRVEQFGGHFEAGPRHGGFAVTAIFKGES</sequence>
<dbReference type="InterPro" id="IPR036890">
    <property type="entry name" value="HATPase_C_sf"/>
</dbReference>
<name>A0ABS8Z2Y9_9PSEU</name>
<evidence type="ECO:0000256" key="9">
    <source>
        <dbReference type="SAM" id="Phobius"/>
    </source>
</evidence>
<evidence type="ECO:0000256" key="3">
    <source>
        <dbReference type="ARBA" id="ARBA00022553"/>
    </source>
</evidence>
<dbReference type="GO" id="GO:0016301">
    <property type="term" value="F:kinase activity"/>
    <property type="evidence" value="ECO:0007669"/>
    <property type="project" value="UniProtKB-KW"/>
</dbReference>
<evidence type="ECO:0000256" key="8">
    <source>
        <dbReference type="ARBA" id="ARBA00023012"/>
    </source>
</evidence>
<protein>
    <recommendedName>
        <fullName evidence="2">histidine kinase</fullName>
        <ecNumber evidence="2">2.7.13.3</ecNumber>
    </recommendedName>
</protein>
<evidence type="ECO:0000256" key="2">
    <source>
        <dbReference type="ARBA" id="ARBA00012438"/>
    </source>
</evidence>
<dbReference type="CDD" id="cd16917">
    <property type="entry name" value="HATPase_UhpB-NarQ-NarX-like"/>
    <property type="match status" value="1"/>
</dbReference>
<gene>
    <name evidence="11" type="ORF">LWC34_02425</name>
</gene>
<dbReference type="Gene3D" id="3.30.565.10">
    <property type="entry name" value="Histidine kinase-like ATPase, C-terminal domain"/>
    <property type="match status" value="1"/>
</dbReference>
<keyword evidence="9" id="KW-0472">Membrane</keyword>
<organism evidence="11 12">
    <name type="scientific">Kibdelosporangium philippinense</name>
    <dbReference type="NCBI Taxonomy" id="211113"/>
    <lineage>
        <taxon>Bacteria</taxon>
        <taxon>Bacillati</taxon>
        <taxon>Actinomycetota</taxon>
        <taxon>Actinomycetes</taxon>
        <taxon>Pseudonocardiales</taxon>
        <taxon>Pseudonocardiaceae</taxon>
        <taxon>Kibdelosporangium</taxon>
    </lineage>
</organism>
<dbReference type="Gene3D" id="1.20.5.1930">
    <property type="match status" value="1"/>
</dbReference>
<dbReference type="Pfam" id="PF07730">
    <property type="entry name" value="HisKA_3"/>
    <property type="match status" value="1"/>
</dbReference>
<evidence type="ECO:0000256" key="5">
    <source>
        <dbReference type="ARBA" id="ARBA00022741"/>
    </source>
</evidence>
<feature type="transmembrane region" description="Helical" evidence="9">
    <location>
        <begin position="33"/>
        <end position="66"/>
    </location>
</feature>
<evidence type="ECO:0000313" key="11">
    <source>
        <dbReference type="EMBL" id="MCE7001702.1"/>
    </source>
</evidence>
<feature type="transmembrane region" description="Helical" evidence="9">
    <location>
        <begin position="6"/>
        <end position="21"/>
    </location>
</feature>
<keyword evidence="5" id="KW-0547">Nucleotide-binding</keyword>
<keyword evidence="6 11" id="KW-0418">Kinase</keyword>
<evidence type="ECO:0000313" key="12">
    <source>
        <dbReference type="Proteomes" id="UP001521150"/>
    </source>
</evidence>
<keyword evidence="4" id="KW-0808">Transferase</keyword>
<comment type="caution">
    <text evidence="11">The sequence shown here is derived from an EMBL/GenBank/DDBJ whole genome shotgun (WGS) entry which is preliminary data.</text>
</comment>
<dbReference type="InterPro" id="IPR050482">
    <property type="entry name" value="Sensor_HK_TwoCompSys"/>
</dbReference>
<evidence type="ECO:0000259" key="10">
    <source>
        <dbReference type="Pfam" id="PF07730"/>
    </source>
</evidence>
<feature type="transmembrane region" description="Helical" evidence="9">
    <location>
        <begin position="72"/>
        <end position="88"/>
    </location>
</feature>
<keyword evidence="8" id="KW-0902">Two-component regulatory system</keyword>
<keyword evidence="9" id="KW-0812">Transmembrane</keyword>
<dbReference type="EC" id="2.7.13.3" evidence="2"/>
<evidence type="ECO:0000256" key="1">
    <source>
        <dbReference type="ARBA" id="ARBA00000085"/>
    </source>
</evidence>
<comment type="catalytic activity">
    <reaction evidence="1">
        <text>ATP + protein L-histidine = ADP + protein N-phospho-L-histidine.</text>
        <dbReference type="EC" id="2.7.13.3"/>
    </reaction>
</comment>
<evidence type="ECO:0000256" key="4">
    <source>
        <dbReference type="ARBA" id="ARBA00022679"/>
    </source>
</evidence>
<dbReference type="EMBL" id="JAJVCN010000001">
    <property type="protein sequence ID" value="MCE7001702.1"/>
    <property type="molecule type" value="Genomic_DNA"/>
</dbReference>